<evidence type="ECO:0000313" key="3">
    <source>
        <dbReference type="Proteomes" id="UP001500027"/>
    </source>
</evidence>
<evidence type="ECO:0000313" key="2">
    <source>
        <dbReference type="EMBL" id="GAA4268460.1"/>
    </source>
</evidence>
<reference evidence="3" key="1">
    <citation type="journal article" date="2019" name="Int. J. Syst. Evol. Microbiol.">
        <title>The Global Catalogue of Microorganisms (GCM) 10K type strain sequencing project: providing services to taxonomists for standard genome sequencing and annotation.</title>
        <authorList>
            <consortium name="The Broad Institute Genomics Platform"/>
            <consortium name="The Broad Institute Genome Sequencing Center for Infectious Disease"/>
            <person name="Wu L."/>
            <person name="Ma J."/>
        </authorList>
    </citation>
    <scope>NUCLEOTIDE SEQUENCE [LARGE SCALE GENOMIC DNA]</scope>
    <source>
        <strain evidence="3">JCM 17452</strain>
    </source>
</reference>
<sequence length="433" mass="49632">MNKLTGIILNVLVMIMIISCNQSTKKSEQIIKEPKGSFEAVFIGVNDTIIPDDISSEVEIDRRLLRNLNLTKDSDFIGEKRNFYMHAMGSIAIEDAQFYHFKVTSSGGIKFKINNKDVVANTKIHRKETNFAKAYVDSGSAIFEVEYFSGTHKPHIFLEWSRDGENFETLPDELFSNLDAFEVQAMETSEISSEESLQSDNILTDEEKKNGWKLLFDGNTTNGWHTFNKPGTIGRKWKAKDGMLVFEGRKRFEFYVAGRKIELGTTNKVLDGGEDIVTDDAYENFELTLEWKISEAGNNGIFYTVQENEKYDECWKTSPEMQVLDNNRHKDGLIYKHRSGDLYDLMAFKPIGVKPQGEWNKVRIIKNKGKVEHWLNNIKGVSFDLNSEEWKEMISKSKFAHLKDFANPGPGKIGFQDHDNLVSFKNIKIKIIE</sequence>
<dbReference type="PROSITE" id="PS51257">
    <property type="entry name" value="PROKAR_LIPOPROTEIN"/>
    <property type="match status" value="1"/>
</dbReference>
<dbReference type="Gene3D" id="2.60.120.560">
    <property type="entry name" value="Exo-inulinase, domain 1"/>
    <property type="match status" value="1"/>
</dbReference>
<evidence type="ECO:0000259" key="1">
    <source>
        <dbReference type="Pfam" id="PF06439"/>
    </source>
</evidence>
<accession>A0ABP8E892</accession>
<dbReference type="SUPFAM" id="SSF56988">
    <property type="entry name" value="Anthrax protective antigen"/>
    <property type="match status" value="1"/>
</dbReference>
<proteinExistence type="predicted"/>
<protein>
    <recommendedName>
        <fullName evidence="1">3-keto-alpha-glucoside-1,2-lyase/3-keto-2-hydroxy-glucal hydratase domain-containing protein</fullName>
    </recommendedName>
</protein>
<dbReference type="InterPro" id="IPR010496">
    <property type="entry name" value="AL/BT2_dom"/>
</dbReference>
<feature type="domain" description="3-keto-alpha-glucoside-1,2-lyase/3-keto-2-hydroxy-glucal hydratase" evidence="1">
    <location>
        <begin position="211"/>
        <end position="430"/>
    </location>
</feature>
<name>A0ABP8E892_9FLAO</name>
<organism evidence="2 3">
    <name type="scientific">Hyunsoonleella aestuarii</name>
    <dbReference type="NCBI Taxonomy" id="912802"/>
    <lineage>
        <taxon>Bacteria</taxon>
        <taxon>Pseudomonadati</taxon>
        <taxon>Bacteroidota</taxon>
        <taxon>Flavobacteriia</taxon>
        <taxon>Flavobacteriales</taxon>
        <taxon>Flavobacteriaceae</taxon>
    </lineage>
</organism>
<comment type="caution">
    <text evidence="2">The sequence shown here is derived from an EMBL/GenBank/DDBJ whole genome shotgun (WGS) entry which is preliminary data.</text>
</comment>
<dbReference type="EMBL" id="BAABAV010000001">
    <property type="protein sequence ID" value="GAA4268460.1"/>
    <property type="molecule type" value="Genomic_DNA"/>
</dbReference>
<dbReference type="Pfam" id="PF06439">
    <property type="entry name" value="3keto-disac_hyd"/>
    <property type="match status" value="1"/>
</dbReference>
<dbReference type="Proteomes" id="UP001500027">
    <property type="component" value="Unassembled WGS sequence"/>
</dbReference>
<gene>
    <name evidence="2" type="ORF">GCM10022257_05610</name>
</gene>
<keyword evidence="3" id="KW-1185">Reference proteome</keyword>
<dbReference type="RefSeq" id="WP_139001580.1">
    <property type="nucleotide sequence ID" value="NZ_BAABAV010000001.1"/>
</dbReference>